<dbReference type="AlphaFoldDB" id="A0A067JT63"/>
<evidence type="ECO:0000313" key="2">
    <source>
        <dbReference type="Proteomes" id="UP000027138"/>
    </source>
</evidence>
<accession>A0A067JT63</accession>
<dbReference type="Proteomes" id="UP000027138">
    <property type="component" value="Unassembled WGS sequence"/>
</dbReference>
<sequence length="76" mass="8603">MKPNAMDQPMELSWNGGICTCTYINQSHKFGWLCFVDGSVFTALDFTGYGFVIEDSGRRFQRAVSDFKKTTVLHIS</sequence>
<name>A0A067JT63_JATCU</name>
<proteinExistence type="predicted"/>
<gene>
    <name evidence="1" type="ORF">JCGZ_19850</name>
</gene>
<dbReference type="EMBL" id="KK914862">
    <property type="protein sequence ID" value="KDP27151.1"/>
    <property type="molecule type" value="Genomic_DNA"/>
</dbReference>
<organism evidence="1 2">
    <name type="scientific">Jatropha curcas</name>
    <name type="common">Barbados nut</name>
    <dbReference type="NCBI Taxonomy" id="180498"/>
    <lineage>
        <taxon>Eukaryota</taxon>
        <taxon>Viridiplantae</taxon>
        <taxon>Streptophyta</taxon>
        <taxon>Embryophyta</taxon>
        <taxon>Tracheophyta</taxon>
        <taxon>Spermatophyta</taxon>
        <taxon>Magnoliopsida</taxon>
        <taxon>eudicotyledons</taxon>
        <taxon>Gunneridae</taxon>
        <taxon>Pentapetalae</taxon>
        <taxon>rosids</taxon>
        <taxon>fabids</taxon>
        <taxon>Malpighiales</taxon>
        <taxon>Euphorbiaceae</taxon>
        <taxon>Crotonoideae</taxon>
        <taxon>Jatropheae</taxon>
        <taxon>Jatropha</taxon>
    </lineage>
</organism>
<evidence type="ECO:0000313" key="1">
    <source>
        <dbReference type="EMBL" id="KDP27151.1"/>
    </source>
</evidence>
<reference evidence="1 2" key="1">
    <citation type="journal article" date="2014" name="PLoS ONE">
        <title>Global Analysis of Gene Expression Profiles in Physic Nut (Jatropha curcas L.) Seedlings Exposed to Salt Stress.</title>
        <authorList>
            <person name="Zhang L."/>
            <person name="Zhang C."/>
            <person name="Wu P."/>
            <person name="Chen Y."/>
            <person name="Li M."/>
            <person name="Jiang H."/>
            <person name="Wu G."/>
        </authorList>
    </citation>
    <scope>NUCLEOTIDE SEQUENCE [LARGE SCALE GENOMIC DNA]</scope>
    <source>
        <strain evidence="2">cv. GZQX0401</strain>
        <tissue evidence="1">Young leaves</tissue>
    </source>
</reference>
<keyword evidence="2" id="KW-1185">Reference proteome</keyword>
<protein>
    <submittedName>
        <fullName evidence="1">Uncharacterized protein</fullName>
    </submittedName>
</protein>